<gene>
    <name evidence="3" type="ORF">RchiOBHm_Chr7g0187841</name>
</gene>
<organism evidence="3 4">
    <name type="scientific">Rosa chinensis</name>
    <name type="common">China rose</name>
    <dbReference type="NCBI Taxonomy" id="74649"/>
    <lineage>
        <taxon>Eukaryota</taxon>
        <taxon>Viridiplantae</taxon>
        <taxon>Streptophyta</taxon>
        <taxon>Embryophyta</taxon>
        <taxon>Tracheophyta</taxon>
        <taxon>Spermatophyta</taxon>
        <taxon>Magnoliopsida</taxon>
        <taxon>eudicotyledons</taxon>
        <taxon>Gunneridae</taxon>
        <taxon>Pentapetalae</taxon>
        <taxon>rosids</taxon>
        <taxon>fabids</taxon>
        <taxon>Rosales</taxon>
        <taxon>Rosaceae</taxon>
        <taxon>Rosoideae</taxon>
        <taxon>Rosoideae incertae sedis</taxon>
        <taxon>Rosa</taxon>
    </lineage>
</organism>
<feature type="domain" description="HMA" evidence="2">
    <location>
        <begin position="62"/>
        <end position="125"/>
    </location>
</feature>
<dbReference type="AlphaFoldDB" id="A0A2P6P4B4"/>
<evidence type="ECO:0000259" key="2">
    <source>
        <dbReference type="PROSITE" id="PS50846"/>
    </source>
</evidence>
<dbReference type="CDD" id="cd00371">
    <property type="entry name" value="HMA"/>
    <property type="match status" value="1"/>
</dbReference>
<proteinExistence type="predicted"/>
<keyword evidence="1" id="KW-0479">Metal-binding</keyword>
<evidence type="ECO:0000313" key="4">
    <source>
        <dbReference type="Proteomes" id="UP000238479"/>
    </source>
</evidence>
<evidence type="ECO:0000313" key="3">
    <source>
        <dbReference type="EMBL" id="PRQ16771.1"/>
    </source>
</evidence>
<name>A0A2P6P4B4_ROSCH</name>
<dbReference type="OrthoDB" id="689350at2759"/>
<accession>A0A2P6P4B4</accession>
<dbReference type="OMA" id="ETYNYWR"/>
<dbReference type="Gramene" id="PRQ16771">
    <property type="protein sequence ID" value="PRQ16771"/>
    <property type="gene ID" value="RchiOBHm_Chr7g0187841"/>
</dbReference>
<dbReference type="PANTHER" id="PTHR22814">
    <property type="entry name" value="COPPER TRANSPORT PROTEIN ATOX1-RELATED"/>
    <property type="match status" value="1"/>
</dbReference>
<sequence>MATSLKRTFGSILSSIAFLCYANDQHHDQRYHQHHHQHHHHKSRSNIHKLKYNMPRGRPLSLQTVELKVRMCCTGCERVVKHAIFKLRGIDSVDVNLPMEKVTVVGYVERNKVLKAVRRAGKRAEFWPYPNPPLYFTSTTDYFKDTTNEFKESYNYYRHGYNIGDKHGTIPMTQRGDDKVSNMFNDDNVNACSVM</sequence>
<protein>
    <submittedName>
        <fullName evidence="3">Putative heavy metal-associated domain, HMA</fullName>
    </submittedName>
</protein>
<dbReference type="InterPro" id="IPR036163">
    <property type="entry name" value="HMA_dom_sf"/>
</dbReference>
<reference evidence="3 4" key="1">
    <citation type="journal article" date="2018" name="Nat. Genet.">
        <title>The Rosa genome provides new insights in the design of modern roses.</title>
        <authorList>
            <person name="Bendahmane M."/>
        </authorList>
    </citation>
    <scope>NUCLEOTIDE SEQUENCE [LARGE SCALE GENOMIC DNA]</scope>
    <source>
        <strain evidence="4">cv. Old Blush</strain>
    </source>
</reference>
<comment type="caution">
    <text evidence="3">The sequence shown here is derived from an EMBL/GenBank/DDBJ whole genome shotgun (WGS) entry which is preliminary data.</text>
</comment>
<dbReference type="Pfam" id="PF00403">
    <property type="entry name" value="HMA"/>
    <property type="match status" value="1"/>
</dbReference>
<dbReference type="STRING" id="74649.A0A2P6P4B4"/>
<dbReference type="PROSITE" id="PS50846">
    <property type="entry name" value="HMA_2"/>
    <property type="match status" value="1"/>
</dbReference>
<dbReference type="Proteomes" id="UP000238479">
    <property type="component" value="Chromosome 7"/>
</dbReference>
<dbReference type="Gene3D" id="3.30.70.100">
    <property type="match status" value="1"/>
</dbReference>
<keyword evidence="4" id="KW-1185">Reference proteome</keyword>
<dbReference type="GO" id="GO:0046872">
    <property type="term" value="F:metal ion binding"/>
    <property type="evidence" value="ECO:0007669"/>
    <property type="project" value="UniProtKB-KW"/>
</dbReference>
<evidence type="ECO:0000256" key="1">
    <source>
        <dbReference type="ARBA" id="ARBA00022723"/>
    </source>
</evidence>
<dbReference type="PANTHER" id="PTHR22814:SF288">
    <property type="entry name" value="HEAVY METAL-ASSOCIATED ISOPRENYLATED PLANT PROTEIN 30"/>
    <property type="match status" value="1"/>
</dbReference>
<dbReference type="InterPro" id="IPR006121">
    <property type="entry name" value="HMA_dom"/>
</dbReference>
<dbReference type="EMBL" id="PDCK01000045">
    <property type="protein sequence ID" value="PRQ16771.1"/>
    <property type="molecule type" value="Genomic_DNA"/>
</dbReference>
<dbReference type="SUPFAM" id="SSF55008">
    <property type="entry name" value="HMA, heavy metal-associated domain"/>
    <property type="match status" value="1"/>
</dbReference>